<evidence type="ECO:0000313" key="4">
    <source>
        <dbReference type="Proteomes" id="UP000215914"/>
    </source>
</evidence>
<reference evidence="1" key="3">
    <citation type="submission" date="2020-06" db="EMBL/GenBank/DDBJ databases">
        <title>Helianthus annuus Genome sequencing and assembly Release 2.</title>
        <authorList>
            <person name="Gouzy J."/>
            <person name="Langlade N."/>
            <person name="Munos S."/>
        </authorList>
    </citation>
    <scope>NUCLEOTIDE SEQUENCE</scope>
    <source>
        <tissue evidence="1">Leaves</tissue>
    </source>
</reference>
<evidence type="ECO:0000313" key="2">
    <source>
        <dbReference type="EMBL" id="KAF5805098.1"/>
    </source>
</evidence>
<dbReference type="InParanoid" id="A0A251UGX7"/>
<dbReference type="PROSITE" id="PS51257">
    <property type="entry name" value="PROKAR_LIPOPROTEIN"/>
    <property type="match status" value="1"/>
</dbReference>
<dbReference type="EMBL" id="CM007895">
    <property type="protein sequence ID" value="OTG22595.1"/>
    <property type="molecule type" value="Genomic_DNA"/>
</dbReference>
<organism evidence="3 4">
    <name type="scientific">Helianthus annuus</name>
    <name type="common">Common sunflower</name>
    <dbReference type="NCBI Taxonomy" id="4232"/>
    <lineage>
        <taxon>Eukaryota</taxon>
        <taxon>Viridiplantae</taxon>
        <taxon>Streptophyta</taxon>
        <taxon>Embryophyta</taxon>
        <taxon>Tracheophyta</taxon>
        <taxon>Spermatophyta</taxon>
        <taxon>Magnoliopsida</taxon>
        <taxon>eudicotyledons</taxon>
        <taxon>Gunneridae</taxon>
        <taxon>Pentapetalae</taxon>
        <taxon>asterids</taxon>
        <taxon>campanulids</taxon>
        <taxon>Asterales</taxon>
        <taxon>Asteraceae</taxon>
        <taxon>Asteroideae</taxon>
        <taxon>Heliantheae alliance</taxon>
        <taxon>Heliantheae</taxon>
        <taxon>Helianthus</taxon>
    </lineage>
</organism>
<dbReference type="EMBL" id="MNCJ02000320">
    <property type="protein sequence ID" value="KAF5805098.1"/>
    <property type="molecule type" value="Genomic_DNA"/>
</dbReference>
<reference evidence="3" key="2">
    <citation type="submission" date="2017-02" db="EMBL/GenBank/DDBJ databases">
        <title>Sunflower complete genome.</title>
        <authorList>
            <person name="Langlade N."/>
            <person name="Munos S."/>
        </authorList>
    </citation>
    <scope>NUCLEOTIDE SEQUENCE [LARGE SCALE GENOMIC DNA]</scope>
    <source>
        <tissue evidence="3">Leaves</tissue>
    </source>
</reference>
<name>A0A251UGX7_HELAN</name>
<dbReference type="Proteomes" id="UP000215914">
    <property type="component" value="Chromosome 6"/>
</dbReference>
<sequence>MTRSLKVCNLCSRNLENLSLLQFSVIIVTTTGCNAVVPTPELWWRRLGFRRR</sequence>
<reference evidence="1 4" key="1">
    <citation type="journal article" date="2017" name="Nature">
        <title>The sunflower genome provides insights into oil metabolism, flowering and Asterid evolution.</title>
        <authorList>
            <person name="Badouin H."/>
            <person name="Gouzy J."/>
            <person name="Grassa C.J."/>
            <person name="Murat F."/>
            <person name="Staton S.E."/>
            <person name="Cottret L."/>
            <person name="Lelandais-Briere C."/>
            <person name="Owens G.L."/>
            <person name="Carrere S."/>
            <person name="Mayjonade B."/>
            <person name="Legrand L."/>
            <person name="Gill N."/>
            <person name="Kane N.C."/>
            <person name="Bowers J.E."/>
            <person name="Hubner S."/>
            <person name="Bellec A."/>
            <person name="Berard A."/>
            <person name="Berges H."/>
            <person name="Blanchet N."/>
            <person name="Boniface M.C."/>
            <person name="Brunel D."/>
            <person name="Catrice O."/>
            <person name="Chaidir N."/>
            <person name="Claudel C."/>
            <person name="Donnadieu C."/>
            <person name="Faraut T."/>
            <person name="Fievet G."/>
            <person name="Helmstetter N."/>
            <person name="King M."/>
            <person name="Knapp S.J."/>
            <person name="Lai Z."/>
            <person name="Le Paslier M.C."/>
            <person name="Lippi Y."/>
            <person name="Lorenzon L."/>
            <person name="Mandel J.R."/>
            <person name="Marage G."/>
            <person name="Marchand G."/>
            <person name="Marquand E."/>
            <person name="Bret-Mestries E."/>
            <person name="Morien E."/>
            <person name="Nambeesan S."/>
            <person name="Nguyen T."/>
            <person name="Pegot-Espagnet P."/>
            <person name="Pouilly N."/>
            <person name="Raftis F."/>
            <person name="Sallet E."/>
            <person name="Schiex T."/>
            <person name="Thomas J."/>
            <person name="Vandecasteele C."/>
            <person name="Vares D."/>
            <person name="Vear F."/>
            <person name="Vautrin S."/>
            <person name="Crespi M."/>
            <person name="Mangin B."/>
            <person name="Burke J.M."/>
            <person name="Salse J."/>
            <person name="Munos S."/>
            <person name="Vincourt P."/>
            <person name="Rieseberg L.H."/>
            <person name="Langlade N.B."/>
        </authorList>
    </citation>
    <scope>NUCLEOTIDE SEQUENCE [LARGE SCALE GENOMIC DNA]</scope>
    <source>
        <strain evidence="4">cv. SF193</strain>
        <tissue evidence="1">Leaves</tissue>
    </source>
</reference>
<gene>
    <name evidence="3" type="ORF">HannXRQ_Chr06g0173261</name>
    <name evidence="2" type="ORF">HanXRQr2_Chr05g0205071</name>
    <name evidence="1" type="ORF">HanXRQr2_Chr06g0251251</name>
</gene>
<dbReference type="AlphaFoldDB" id="A0A251UGX7"/>
<keyword evidence="4" id="KW-1185">Reference proteome</keyword>
<dbReference type="Gramene" id="mRNA:HanXRQr2_Chr05g0205071">
    <property type="protein sequence ID" value="CDS:HanXRQr2_Chr05g0205071.1"/>
    <property type="gene ID" value="HanXRQr2_Chr05g0205071"/>
</dbReference>
<proteinExistence type="predicted"/>
<evidence type="ECO:0000313" key="1">
    <source>
        <dbReference type="EMBL" id="KAF5801709.1"/>
    </source>
</evidence>
<dbReference type="EMBL" id="MNCJ02000321">
    <property type="protein sequence ID" value="KAF5801709.1"/>
    <property type="molecule type" value="Genomic_DNA"/>
</dbReference>
<dbReference type="Gramene" id="mRNA:HanXRQr2_Chr06g0251251">
    <property type="protein sequence ID" value="CDS:HanXRQr2_Chr06g0251251.1"/>
    <property type="gene ID" value="HanXRQr2_Chr06g0251251"/>
</dbReference>
<accession>A0A251UGX7</accession>
<evidence type="ECO:0000313" key="3">
    <source>
        <dbReference type="EMBL" id="OTG22595.1"/>
    </source>
</evidence>
<protein>
    <submittedName>
        <fullName evidence="3">Uncharacterized protein</fullName>
    </submittedName>
</protein>